<keyword evidence="2" id="KW-1185">Reference proteome</keyword>
<evidence type="ECO:0000313" key="3">
    <source>
        <dbReference type="RefSeq" id="XP_034231490.1"/>
    </source>
</evidence>
<accession>A0A6P8Y4W2</accession>
<dbReference type="Proteomes" id="UP000515158">
    <property type="component" value="Unplaced"/>
</dbReference>
<organism evidence="3">
    <name type="scientific">Thrips palmi</name>
    <name type="common">Melon thrips</name>
    <dbReference type="NCBI Taxonomy" id="161013"/>
    <lineage>
        <taxon>Eukaryota</taxon>
        <taxon>Metazoa</taxon>
        <taxon>Ecdysozoa</taxon>
        <taxon>Arthropoda</taxon>
        <taxon>Hexapoda</taxon>
        <taxon>Insecta</taxon>
        <taxon>Pterygota</taxon>
        <taxon>Neoptera</taxon>
        <taxon>Paraneoptera</taxon>
        <taxon>Thysanoptera</taxon>
        <taxon>Terebrantia</taxon>
        <taxon>Thripoidea</taxon>
        <taxon>Thripidae</taxon>
        <taxon>Thrips</taxon>
    </lineage>
</organism>
<name>A0A6P8Y4W2_THRPL</name>
<evidence type="ECO:0000313" key="2">
    <source>
        <dbReference type="Proteomes" id="UP000515158"/>
    </source>
</evidence>
<dbReference type="RefSeq" id="XP_034231490.1">
    <property type="nucleotide sequence ID" value="XM_034375599.1"/>
</dbReference>
<feature type="region of interest" description="Disordered" evidence="1">
    <location>
        <begin position="317"/>
        <end position="336"/>
    </location>
</feature>
<proteinExistence type="predicted"/>
<feature type="compositionally biased region" description="Polar residues" evidence="1">
    <location>
        <begin position="366"/>
        <end position="376"/>
    </location>
</feature>
<evidence type="ECO:0000256" key="1">
    <source>
        <dbReference type="SAM" id="MobiDB-lite"/>
    </source>
</evidence>
<dbReference type="OrthoDB" id="6773217at2759"/>
<dbReference type="InParanoid" id="A0A6P8Y4W2"/>
<feature type="compositionally biased region" description="Polar residues" evidence="1">
    <location>
        <begin position="326"/>
        <end position="336"/>
    </location>
</feature>
<protein>
    <submittedName>
        <fullName evidence="3">Uncharacterized protein LOC117639723</fullName>
    </submittedName>
</protein>
<reference evidence="3" key="1">
    <citation type="submission" date="2025-08" db="UniProtKB">
        <authorList>
            <consortium name="RefSeq"/>
        </authorList>
    </citation>
    <scope>IDENTIFICATION</scope>
    <source>
        <tissue evidence="3">Total insect</tissue>
    </source>
</reference>
<sequence>MPHIFVERAQSSVLKFLGTADTRAEALFLLGQCHPEEAPTVVVSVVCQKLLFRLMELMTAQHLKTIKAVTALEQPRRQITMTQKTKKVIYHSAGSTVKGLLRIGFMYRHNVWWNTVTQVTKQFFIAGTSAAPPVDDACQVPMQPNPHQVNSSVSDLYASVCALVFQMVSDQEIASYNRKLPLAERKVMTSNTPGDIIPRADHLVTGARKAIAAAGKLQRELCPNDRWKVSETALAQLKKDLANLPYHVLGRHGNCDERYCKRKDKGEQDLVEEAGTVFKAMCEQVEQKLLVHAASLVFNENTNDCERYMTKVAKMNGHKGVDNSRDGLSSTLSRSSNCEEDDNVLISDLHSLLFVSDSDDEPPEQPGSTSDLTGIS</sequence>
<dbReference type="KEGG" id="tpal:117639723"/>
<feature type="region of interest" description="Disordered" evidence="1">
    <location>
        <begin position="355"/>
        <end position="376"/>
    </location>
</feature>
<dbReference type="AlphaFoldDB" id="A0A6P8Y4W2"/>
<gene>
    <name evidence="3" type="primary">LOC117639723</name>
</gene>
<dbReference type="GeneID" id="117639723"/>